<dbReference type="InterPro" id="IPR000485">
    <property type="entry name" value="AsnC-type_HTH_dom"/>
</dbReference>
<dbReference type="InterPro" id="IPR036390">
    <property type="entry name" value="WH_DNA-bd_sf"/>
</dbReference>
<dbReference type="SUPFAM" id="SSF46785">
    <property type="entry name" value="Winged helix' DNA-binding domain"/>
    <property type="match status" value="1"/>
</dbReference>
<gene>
    <name evidence="1" type="ORF">E3J48_07975</name>
</gene>
<proteinExistence type="predicted"/>
<dbReference type="Pfam" id="PF13412">
    <property type="entry name" value="HTH_24"/>
    <property type="match status" value="1"/>
</dbReference>
<evidence type="ECO:0000313" key="1">
    <source>
        <dbReference type="EMBL" id="TET59329.1"/>
    </source>
</evidence>
<dbReference type="AlphaFoldDB" id="A0A523VXM4"/>
<accession>A0A523VXM4</accession>
<dbReference type="EMBL" id="SOIZ01000366">
    <property type="protein sequence ID" value="TET59329.1"/>
    <property type="molecule type" value="Genomic_DNA"/>
</dbReference>
<evidence type="ECO:0000313" key="2">
    <source>
        <dbReference type="Proteomes" id="UP000319130"/>
    </source>
</evidence>
<protein>
    <submittedName>
        <fullName evidence="1">Winged helix-turn-helix transcriptional regulator</fullName>
    </submittedName>
</protein>
<dbReference type="Gene3D" id="1.10.10.10">
    <property type="entry name" value="Winged helix-like DNA-binding domain superfamily/Winged helix DNA-binding domain"/>
    <property type="match status" value="1"/>
</dbReference>
<dbReference type="GO" id="GO:0043565">
    <property type="term" value="F:sequence-specific DNA binding"/>
    <property type="evidence" value="ECO:0007669"/>
    <property type="project" value="InterPro"/>
</dbReference>
<dbReference type="PRINTS" id="PR00033">
    <property type="entry name" value="HTHASNC"/>
</dbReference>
<name>A0A523VXM4_UNCAE</name>
<dbReference type="InterPro" id="IPR036388">
    <property type="entry name" value="WH-like_DNA-bd_sf"/>
</dbReference>
<reference evidence="1 2" key="1">
    <citation type="submission" date="2019-03" db="EMBL/GenBank/DDBJ databases">
        <title>Metabolic potential of uncultured bacteria and archaea associated with petroleum seepage in deep-sea sediments.</title>
        <authorList>
            <person name="Dong X."/>
            <person name="Hubert C."/>
        </authorList>
    </citation>
    <scope>NUCLEOTIDE SEQUENCE [LARGE SCALE GENOMIC DNA]</scope>
    <source>
        <strain evidence="1">E29_bin52</strain>
    </source>
</reference>
<dbReference type="Proteomes" id="UP000319130">
    <property type="component" value="Unassembled WGS sequence"/>
</dbReference>
<feature type="non-terminal residue" evidence="1">
    <location>
        <position position="173"/>
    </location>
</feature>
<sequence>MGAYQITEKEYRVIDEVSKNNRLTQREVSRKVGISLGMANLILKRLARRGYIKVKGLNRRGLEYVLTPKGFAQKTEKSYRYFLMTINLLKKTKRKVQELVSEEYSRGQRKFIILGKGELADLIEISLRDLDKRNLKFKRVVEKEAIGNPCTATVLVAEEDLGPEEWEAEGRKP</sequence>
<organism evidence="1 2">
    <name type="scientific">Aerophobetes bacterium</name>
    <dbReference type="NCBI Taxonomy" id="2030807"/>
    <lineage>
        <taxon>Bacteria</taxon>
        <taxon>Candidatus Aerophobota</taxon>
    </lineage>
</organism>
<comment type="caution">
    <text evidence="1">The sequence shown here is derived from an EMBL/GenBank/DDBJ whole genome shotgun (WGS) entry which is preliminary data.</text>
</comment>